<organism evidence="1 2">
    <name type="scientific">Spirodela intermedia</name>
    <name type="common">Intermediate duckweed</name>
    <dbReference type="NCBI Taxonomy" id="51605"/>
    <lineage>
        <taxon>Eukaryota</taxon>
        <taxon>Viridiplantae</taxon>
        <taxon>Streptophyta</taxon>
        <taxon>Embryophyta</taxon>
        <taxon>Tracheophyta</taxon>
        <taxon>Spermatophyta</taxon>
        <taxon>Magnoliopsida</taxon>
        <taxon>Liliopsida</taxon>
        <taxon>Araceae</taxon>
        <taxon>Lemnoideae</taxon>
        <taxon>Spirodela</taxon>
    </lineage>
</organism>
<dbReference type="PANTHER" id="PTHR33604:SF3">
    <property type="entry name" value="OSJNBA0004B13.7 PROTEIN"/>
    <property type="match status" value="1"/>
</dbReference>
<dbReference type="EMBL" id="LR746269">
    <property type="protein sequence ID" value="CAA7398343.1"/>
    <property type="molecule type" value="Genomic_DNA"/>
</dbReference>
<dbReference type="OrthoDB" id="2020070at2759"/>
<dbReference type="Gene3D" id="3.90.550.10">
    <property type="entry name" value="Spore Coat Polysaccharide Biosynthesis Protein SpsA, Chain A"/>
    <property type="match status" value="1"/>
</dbReference>
<name>A0A7I8KKM5_SPIIN</name>
<evidence type="ECO:0000313" key="1">
    <source>
        <dbReference type="EMBL" id="CAA7398343.1"/>
    </source>
</evidence>
<dbReference type="AlphaFoldDB" id="A0A7I8KKM5"/>
<sequence length="633" mass="71635">MGKPSPRSHQVHRRRRVLPLFIVVSLAALLLYSYCNSLLPFSSLAESSSRLISVHREPGVLSVNFTFTVKVLAFDRIESLRRCLRSLSGADYGGDRVNLHVFVDHFRTVAPGNDSDLLDHMLQEARRILQFVDGFSWQYGEKILHYRTSNAGLQTQWLEAWWPGSDDEFAFVVEDDLEVSPLYYKFLKRLIINYYYDSSNFSPSIYGASLQRPRFVPGKHGNKLRLDNETSLFLYQLVGTWGQLLFPKPWKEFRLWYDEHKSKGIPPILEGMVTNGWYKKMGEKIWTPWFIKFIHSRGYFNIYTHFSEERALSISYRDPGVNYGRSAGPDSVLIDRSSINLNLWETRPLKSLKWYDFCFREVHPGRVMRTLDELGLLLDSLHKQGTIIIVSLFRTPRNIARNLLCHFERLNITNYILLGDNSEFLLDLARTGHPVVDSVQLLSSFKHRDWSHLPNLETGLVTEFSLKAYVIKKSLESGYNTWLVGGDMVPITNAFNETMGSSVDFWASSGTELLYGRSSPTSAKTWNDIIPDIMAAHGPSVPLGSRAFISSAVGALEKRGSGKILTDESPVFNVAALGAVSNTNASSLLKKGKNVIHWAPGTSTDTLLGSLMNVGVWLINGDSSCTAVYCHHS</sequence>
<dbReference type="SUPFAM" id="SSF53448">
    <property type="entry name" value="Nucleotide-diphospho-sugar transferases"/>
    <property type="match status" value="1"/>
</dbReference>
<proteinExistence type="predicted"/>
<reference evidence="1" key="1">
    <citation type="submission" date="2020-02" db="EMBL/GenBank/DDBJ databases">
        <authorList>
            <person name="Scholz U."/>
            <person name="Mascher M."/>
            <person name="Fiebig A."/>
        </authorList>
    </citation>
    <scope>NUCLEOTIDE SEQUENCE</scope>
</reference>
<keyword evidence="2" id="KW-1185">Reference proteome</keyword>
<protein>
    <submittedName>
        <fullName evidence="1">Uncharacterized protein</fullName>
    </submittedName>
</protein>
<dbReference type="Proteomes" id="UP000663760">
    <property type="component" value="Chromosome 6"/>
</dbReference>
<dbReference type="InterPro" id="IPR029044">
    <property type="entry name" value="Nucleotide-diphossugar_trans"/>
</dbReference>
<accession>A0A7I8KKM5</accession>
<evidence type="ECO:0000313" key="2">
    <source>
        <dbReference type="Proteomes" id="UP000663760"/>
    </source>
</evidence>
<gene>
    <name evidence="1" type="ORF">SI8410_06009008</name>
</gene>
<dbReference type="PANTHER" id="PTHR33604">
    <property type="entry name" value="OSJNBA0004B13.7 PROTEIN"/>
    <property type="match status" value="1"/>
</dbReference>